<evidence type="ECO:0000256" key="1">
    <source>
        <dbReference type="SAM" id="MobiDB-lite"/>
    </source>
</evidence>
<sequence>MVSTRRSQSDEPPRLYKVGDKVEIIHGKSVAIGILLAKTEDKSMVVHGDSSPVTTLPDTHWIVRTEDNDEQSIPERLLRSITEEGSHENNSSLADSDGDTSSERRSSPSKKSTKPTIIKAKKSVVFVSRKATTISNNKKTVENPEKIHTTRAATRSSGNALGLFKGIEEIVLPPKPRPAPKAPTSNDDVIKIPMLTGTLFMYRGPKRRVKFVRSK</sequence>
<organism evidence="2 3">
    <name type="scientific">Fistulifera solaris</name>
    <name type="common">Oleaginous diatom</name>
    <dbReference type="NCBI Taxonomy" id="1519565"/>
    <lineage>
        <taxon>Eukaryota</taxon>
        <taxon>Sar</taxon>
        <taxon>Stramenopiles</taxon>
        <taxon>Ochrophyta</taxon>
        <taxon>Bacillariophyta</taxon>
        <taxon>Bacillariophyceae</taxon>
        <taxon>Bacillariophycidae</taxon>
        <taxon>Naviculales</taxon>
        <taxon>Naviculaceae</taxon>
        <taxon>Fistulifera</taxon>
    </lineage>
</organism>
<keyword evidence="3" id="KW-1185">Reference proteome</keyword>
<reference evidence="2 3" key="1">
    <citation type="journal article" date="2015" name="Plant Cell">
        <title>Oil accumulation by the oleaginous diatom Fistulifera solaris as revealed by the genome and transcriptome.</title>
        <authorList>
            <person name="Tanaka T."/>
            <person name="Maeda Y."/>
            <person name="Veluchamy A."/>
            <person name="Tanaka M."/>
            <person name="Abida H."/>
            <person name="Marechal E."/>
            <person name="Bowler C."/>
            <person name="Muto M."/>
            <person name="Sunaga Y."/>
            <person name="Tanaka M."/>
            <person name="Yoshino T."/>
            <person name="Taniguchi T."/>
            <person name="Fukuda Y."/>
            <person name="Nemoto M."/>
            <person name="Matsumoto M."/>
            <person name="Wong P.S."/>
            <person name="Aburatani S."/>
            <person name="Fujibuchi W."/>
        </authorList>
    </citation>
    <scope>NUCLEOTIDE SEQUENCE [LARGE SCALE GENOMIC DNA]</scope>
    <source>
        <strain evidence="2 3">JPCC DA0580</strain>
    </source>
</reference>
<evidence type="ECO:0000313" key="2">
    <source>
        <dbReference type="EMBL" id="GAX23022.1"/>
    </source>
</evidence>
<evidence type="ECO:0000313" key="3">
    <source>
        <dbReference type="Proteomes" id="UP000198406"/>
    </source>
</evidence>
<dbReference type="InParanoid" id="A0A1Z5KA30"/>
<dbReference type="AlphaFoldDB" id="A0A1Z5KA30"/>
<dbReference type="Proteomes" id="UP000198406">
    <property type="component" value="Unassembled WGS sequence"/>
</dbReference>
<dbReference type="EMBL" id="BDSP01000193">
    <property type="protein sequence ID" value="GAX23022.1"/>
    <property type="molecule type" value="Genomic_DNA"/>
</dbReference>
<gene>
    <name evidence="2" type="ORF">FisN_15Hh079</name>
</gene>
<comment type="caution">
    <text evidence="2">The sequence shown here is derived from an EMBL/GenBank/DDBJ whole genome shotgun (WGS) entry which is preliminary data.</text>
</comment>
<accession>A0A1Z5KA30</accession>
<proteinExistence type="predicted"/>
<feature type="region of interest" description="Disordered" evidence="1">
    <location>
        <begin position="82"/>
        <end position="116"/>
    </location>
</feature>
<protein>
    <submittedName>
        <fullName evidence="2">Uncharacterized protein</fullName>
    </submittedName>
</protein>
<name>A0A1Z5KA30_FISSO</name>